<comment type="caution">
    <text evidence="7">The sequence shown here is derived from an EMBL/GenBank/DDBJ whole genome shotgun (WGS) entry which is preliminary data.</text>
</comment>
<dbReference type="InterPro" id="IPR052819">
    <property type="entry name" value="Chromatin_regulatory_protein"/>
</dbReference>
<feature type="domain" description="PHD-type" evidence="6">
    <location>
        <begin position="213"/>
        <end position="262"/>
    </location>
</feature>
<keyword evidence="3" id="KW-0862">Zinc</keyword>
<dbReference type="PROSITE" id="PS50016">
    <property type="entry name" value="ZF_PHD_2"/>
    <property type="match status" value="1"/>
</dbReference>
<dbReference type="GO" id="GO:0006357">
    <property type="term" value="P:regulation of transcription by RNA polymerase II"/>
    <property type="evidence" value="ECO:0007669"/>
    <property type="project" value="TreeGrafter"/>
</dbReference>
<dbReference type="InterPro" id="IPR019786">
    <property type="entry name" value="Zinc_finger_PHD-type_CS"/>
</dbReference>
<keyword evidence="1" id="KW-0479">Metal-binding</keyword>
<proteinExistence type="predicted"/>
<evidence type="ECO:0000313" key="8">
    <source>
        <dbReference type="Proteomes" id="UP000518752"/>
    </source>
</evidence>
<feature type="compositionally biased region" description="Low complexity" evidence="5">
    <location>
        <begin position="571"/>
        <end position="580"/>
    </location>
</feature>
<dbReference type="SMART" id="SM00249">
    <property type="entry name" value="PHD"/>
    <property type="match status" value="2"/>
</dbReference>
<feature type="compositionally biased region" description="Low complexity" evidence="5">
    <location>
        <begin position="587"/>
        <end position="596"/>
    </location>
</feature>
<feature type="compositionally biased region" description="Basic residues" evidence="5">
    <location>
        <begin position="708"/>
        <end position="717"/>
    </location>
</feature>
<dbReference type="GO" id="GO:0008270">
    <property type="term" value="F:zinc ion binding"/>
    <property type="evidence" value="ECO:0007669"/>
    <property type="project" value="UniProtKB-KW"/>
</dbReference>
<evidence type="ECO:0000256" key="5">
    <source>
        <dbReference type="SAM" id="MobiDB-lite"/>
    </source>
</evidence>
<dbReference type="PROSITE" id="PS01359">
    <property type="entry name" value="ZF_PHD_1"/>
    <property type="match status" value="1"/>
</dbReference>
<dbReference type="InterPro" id="IPR019787">
    <property type="entry name" value="Znf_PHD-finger"/>
</dbReference>
<keyword evidence="2 4" id="KW-0863">Zinc-finger</keyword>
<dbReference type="InterPro" id="IPR001965">
    <property type="entry name" value="Znf_PHD"/>
</dbReference>
<dbReference type="Gene3D" id="3.30.40.10">
    <property type="entry name" value="Zinc/RING finger domain, C3HC4 (zinc finger)"/>
    <property type="match status" value="2"/>
</dbReference>
<protein>
    <recommendedName>
        <fullName evidence="6">PHD-type domain-containing protein</fullName>
    </recommendedName>
</protein>
<dbReference type="PANTHER" id="PTHR47636">
    <property type="entry name" value="TRANSCRIPTIONAL REGULATORY PROTEIN RCO1"/>
    <property type="match status" value="1"/>
</dbReference>
<evidence type="ECO:0000256" key="2">
    <source>
        <dbReference type="ARBA" id="ARBA00022771"/>
    </source>
</evidence>
<dbReference type="OrthoDB" id="5876363at2759"/>
<feature type="region of interest" description="Disordered" evidence="5">
    <location>
        <begin position="29"/>
        <end position="115"/>
    </location>
</feature>
<dbReference type="InterPro" id="IPR013083">
    <property type="entry name" value="Znf_RING/FYVE/PHD"/>
</dbReference>
<name>A0A8H5HY92_9AGAR</name>
<sequence>MVSMTSIMPAYLLPGVPVYQPSHLEGDSSLATEILPGPPPLASVAQNPLLTKRDPRKDSGVYSYLPASDPGTTYSGVMHGTWNGQESRSNKRAKMDKGAASGRAQRASARNQNGSMNAMDLVSSEGASGSQPAPSLGSDAEIIIMDDDPMSLLMPDSSQNIVDQSSHGTNTRAKRKDKGKGREVENFVRIKEEPQTVNLRSPEPQTDNLLNNNDHCSACRSQGALVYCDGCPRAFHLWCLDPPMDSVDEGDSRWFCPACTLSKHPPRKPPPGLLAPLIQALDSSIPTEYQLPDDVRNFFKDVGTSARGGYVNTSEIKPPRLNRLGQLEDRDAHRLRDRNGQPVLCFRCGTSALPDSTAAAAPSAKRARRATARAEQYEMWKNIISCDYCDLHWHLDCLDPPLSTMPSFSKKWMCPNHSEQIIACIPFSEFEISNSGQYNNGNIEIIETQSIRPINFHPKVTVDEVLINGRRYRVPERIILLDFWNKISKNVKSGTQHIDSPPSSPLTSLSSLDEEDFSQPPPPASSATDMLWDFKRGSNSSGSSSHVNGLNPGSIHEYRRIDSLPSSSQTTPKPARASKSSAKKTAAKAPTSTGAPDPSVTSIPPIESLSITPSTLRRRKTDATDTRARPDSNTRALRSRSKVVERSRSGGEDVESSITIHPAAASSYKTNRVRVKVEESDNTPFLFDDGSLDQISFPVVSPPVSKPAVKKRPARKKPTMDGDTNGVSVKQENDPHVPPPKRGRKRKDRDDEAPYIDRSKHKTKGKREVKPRASKSAPSTASVSSLSTILSSTPAASGASAPATPSLKIRLPPSRMTTLGSPIKAVATTSSARSS</sequence>
<evidence type="ECO:0000256" key="3">
    <source>
        <dbReference type="ARBA" id="ARBA00022833"/>
    </source>
</evidence>
<gene>
    <name evidence="7" type="ORF">D9757_001651</name>
</gene>
<evidence type="ECO:0000313" key="7">
    <source>
        <dbReference type="EMBL" id="KAF5391799.1"/>
    </source>
</evidence>
<feature type="compositionally biased region" description="Low complexity" evidence="5">
    <location>
        <begin position="774"/>
        <end position="806"/>
    </location>
</feature>
<feature type="compositionally biased region" description="Basic and acidic residues" evidence="5">
    <location>
        <begin position="642"/>
        <end position="651"/>
    </location>
</feature>
<feature type="compositionally biased region" description="Basic and acidic residues" evidence="5">
    <location>
        <begin position="621"/>
        <end position="632"/>
    </location>
</feature>
<dbReference type="CDD" id="cd15534">
    <property type="entry name" value="PHD2_PHF12_Rco1"/>
    <property type="match status" value="1"/>
</dbReference>
<dbReference type="Proteomes" id="UP000518752">
    <property type="component" value="Unassembled WGS sequence"/>
</dbReference>
<feature type="region of interest" description="Disordered" evidence="5">
    <location>
        <begin position="683"/>
        <end position="835"/>
    </location>
</feature>
<keyword evidence="8" id="KW-1185">Reference proteome</keyword>
<organism evidence="7 8">
    <name type="scientific">Collybiopsis confluens</name>
    <dbReference type="NCBI Taxonomy" id="2823264"/>
    <lineage>
        <taxon>Eukaryota</taxon>
        <taxon>Fungi</taxon>
        <taxon>Dikarya</taxon>
        <taxon>Basidiomycota</taxon>
        <taxon>Agaricomycotina</taxon>
        <taxon>Agaricomycetes</taxon>
        <taxon>Agaricomycetidae</taxon>
        <taxon>Agaricales</taxon>
        <taxon>Marasmiineae</taxon>
        <taxon>Omphalotaceae</taxon>
        <taxon>Collybiopsis</taxon>
    </lineage>
</organism>
<feature type="region of interest" description="Disordered" evidence="5">
    <location>
        <begin position="150"/>
        <end position="182"/>
    </location>
</feature>
<feature type="compositionally biased region" description="Basic and acidic residues" evidence="5">
    <location>
        <begin position="748"/>
        <end position="758"/>
    </location>
</feature>
<dbReference type="EMBL" id="JAACJN010000008">
    <property type="protein sequence ID" value="KAF5391799.1"/>
    <property type="molecule type" value="Genomic_DNA"/>
</dbReference>
<accession>A0A8H5HY92</accession>
<dbReference type="PANTHER" id="PTHR47636:SF1">
    <property type="entry name" value="TRANSCRIPTIONAL REGULATORY PROTEIN RCO1"/>
    <property type="match status" value="1"/>
</dbReference>
<reference evidence="7 8" key="1">
    <citation type="journal article" date="2020" name="ISME J.">
        <title>Uncovering the hidden diversity of litter-decomposition mechanisms in mushroom-forming fungi.</title>
        <authorList>
            <person name="Floudas D."/>
            <person name="Bentzer J."/>
            <person name="Ahren D."/>
            <person name="Johansson T."/>
            <person name="Persson P."/>
            <person name="Tunlid A."/>
        </authorList>
    </citation>
    <scope>NUCLEOTIDE SEQUENCE [LARGE SCALE GENOMIC DNA]</scope>
    <source>
        <strain evidence="7 8">CBS 406.79</strain>
    </source>
</reference>
<evidence type="ECO:0000256" key="4">
    <source>
        <dbReference type="PROSITE-ProRule" id="PRU00146"/>
    </source>
</evidence>
<evidence type="ECO:0000256" key="1">
    <source>
        <dbReference type="ARBA" id="ARBA00022723"/>
    </source>
</evidence>
<dbReference type="InterPro" id="IPR011011">
    <property type="entry name" value="Znf_FYVE_PHD"/>
</dbReference>
<dbReference type="AlphaFoldDB" id="A0A8H5HY92"/>
<feature type="compositionally biased region" description="Polar residues" evidence="5">
    <location>
        <begin position="159"/>
        <end position="171"/>
    </location>
</feature>
<dbReference type="Pfam" id="PF00628">
    <property type="entry name" value="PHD"/>
    <property type="match status" value="2"/>
</dbReference>
<dbReference type="GO" id="GO:0032221">
    <property type="term" value="C:Rpd3S complex"/>
    <property type="evidence" value="ECO:0007669"/>
    <property type="project" value="TreeGrafter"/>
</dbReference>
<feature type="compositionally biased region" description="Low complexity" evidence="5">
    <location>
        <begin position="98"/>
        <end position="114"/>
    </location>
</feature>
<feature type="region of interest" description="Disordered" evidence="5">
    <location>
        <begin position="493"/>
        <end position="658"/>
    </location>
</feature>
<dbReference type="SUPFAM" id="SSF57903">
    <property type="entry name" value="FYVE/PHD zinc finger"/>
    <property type="match status" value="2"/>
</dbReference>
<evidence type="ECO:0000259" key="6">
    <source>
        <dbReference type="PROSITE" id="PS50016"/>
    </source>
</evidence>